<dbReference type="EMBL" id="JBHLTP010000003">
    <property type="protein sequence ID" value="MFC0522746.1"/>
    <property type="molecule type" value="Genomic_DNA"/>
</dbReference>
<name>A0ABV6LK24_9BACI</name>
<accession>A0ABV6LK24</accession>
<dbReference type="InterPro" id="IPR013815">
    <property type="entry name" value="ATP_grasp_subdomain_1"/>
</dbReference>
<dbReference type="SUPFAM" id="SSF56059">
    <property type="entry name" value="Glutathione synthetase ATP-binding domain-like"/>
    <property type="match status" value="1"/>
</dbReference>
<dbReference type="Gene3D" id="3.30.1490.20">
    <property type="entry name" value="ATP-grasp fold, A domain"/>
    <property type="match status" value="1"/>
</dbReference>
<dbReference type="RefSeq" id="WP_377345277.1">
    <property type="nucleotide sequence ID" value="NZ_JBHLTP010000003.1"/>
</dbReference>
<proteinExistence type="predicted"/>
<gene>
    <name evidence="1" type="ORF">ACFFGV_03970</name>
</gene>
<organism evidence="1 2">
    <name type="scientific">Pontibacillus salicampi</name>
    <dbReference type="NCBI Taxonomy" id="1449801"/>
    <lineage>
        <taxon>Bacteria</taxon>
        <taxon>Bacillati</taxon>
        <taxon>Bacillota</taxon>
        <taxon>Bacilli</taxon>
        <taxon>Bacillales</taxon>
        <taxon>Bacillaceae</taxon>
        <taxon>Pontibacillus</taxon>
    </lineage>
</organism>
<protein>
    <submittedName>
        <fullName evidence="1">YheC/YheD family protein</fullName>
    </submittedName>
</protein>
<reference evidence="1 2" key="1">
    <citation type="submission" date="2024-09" db="EMBL/GenBank/DDBJ databases">
        <authorList>
            <person name="Sun Q."/>
            <person name="Mori K."/>
        </authorList>
    </citation>
    <scope>NUCLEOTIDE SEQUENCE [LARGE SCALE GENOMIC DNA]</scope>
    <source>
        <strain evidence="1 2">NCAIM B.02529</strain>
    </source>
</reference>
<dbReference type="InterPro" id="IPR026838">
    <property type="entry name" value="YheC/D"/>
</dbReference>
<sequence>MEDYIGFCVSEEHYPGLRLRLSERINTSSINRTFIRFESHLVDFHHQLVAGERYDHNQNEWVIGTFPIPRVIFIQCKASPVFIRKIKEASGAIVFNDFIFDKWQSWMILSRNQHLYPHLPETRICRSVEDINYFMESYKDFLIKPIMGDSSQGIVRINKKDSGYSEMFVTNEKDVTRKWFTPSKEFQHYLCTQYGNGEYVLQQKIQTISQGEQVTDIRTNMNKNGAGEWEQSLLLFRIATNSSVVIPKSISAYLLKGFLNSRLYDQATMGDIEQSILHLAREICHTFDRSSFHMADFGIDLGLDKAGKLWIFEVNPLPFPTNGAADNRPLSLPIQYADYLIKQ</sequence>
<evidence type="ECO:0000313" key="1">
    <source>
        <dbReference type="EMBL" id="MFC0522746.1"/>
    </source>
</evidence>
<dbReference type="Pfam" id="PF14398">
    <property type="entry name" value="ATPgrasp_YheCD"/>
    <property type="match status" value="1"/>
</dbReference>
<keyword evidence="2" id="KW-1185">Reference proteome</keyword>
<comment type="caution">
    <text evidence="1">The sequence shown here is derived from an EMBL/GenBank/DDBJ whole genome shotgun (WGS) entry which is preliminary data.</text>
</comment>
<evidence type="ECO:0000313" key="2">
    <source>
        <dbReference type="Proteomes" id="UP001589836"/>
    </source>
</evidence>
<dbReference type="Proteomes" id="UP001589836">
    <property type="component" value="Unassembled WGS sequence"/>
</dbReference>